<keyword evidence="1" id="KW-0175">Coiled coil</keyword>
<dbReference type="OrthoDB" id="9786188at2"/>
<protein>
    <submittedName>
        <fullName evidence="3">Por secretion system C-terminal sorting domain-containing protein</fullName>
    </submittedName>
</protein>
<accession>A0A1I2S949</accession>
<sequence length="421" mass="47322">MPLGNSITQGDSNKHPSYRYELWKMLIDAEVDFEFVGSHHENKNGDNPAVKGTEYKGKIYTNYNEGHWGWRVDEILNGKEGEPNKQRLSQWLKRYTPDVVLMHLGTNDMFQNQSVEETLGELREVVRQLRADNPDVVIFMAQLIPADEGVGNVQANQNISKLNARIPALAEELTTLQSPVIVVDQSTDFDATWNPNSVEGQGDTHDGLHPNFIGERKMAQRWFDALMNEEIVPLPVELTSFSARPSINGQVQLEWQTASETDNAYFEVQRSKDGVEFLEIGRVAGAGTTVVAQNYTFTDSTASPGDVYYRLRQVDTDGTSHLSQVVHVQVKEQPQRLKVYPTSSKGQHVTLHLQHSHPSQLADVHVYTKEGKLVHKQQLAQAPNGTFSTKIITDQLHGAGIYLVRVLAGDKVYFSKFVVER</sequence>
<evidence type="ECO:0000259" key="2">
    <source>
        <dbReference type="Pfam" id="PF13472"/>
    </source>
</evidence>
<dbReference type="GO" id="GO:0004622">
    <property type="term" value="F:phosphatidylcholine lysophospholipase activity"/>
    <property type="evidence" value="ECO:0007669"/>
    <property type="project" value="TreeGrafter"/>
</dbReference>
<dbReference type="PANTHER" id="PTHR30383">
    <property type="entry name" value="THIOESTERASE 1/PROTEASE 1/LYSOPHOSPHOLIPASE L1"/>
    <property type="match status" value="1"/>
</dbReference>
<dbReference type="InterPro" id="IPR036514">
    <property type="entry name" value="SGNH_hydro_sf"/>
</dbReference>
<dbReference type="AlphaFoldDB" id="A0A1I2S949"/>
<dbReference type="EMBL" id="FOOT01000002">
    <property type="protein sequence ID" value="SFG48209.1"/>
    <property type="molecule type" value="Genomic_DNA"/>
</dbReference>
<dbReference type="InterPro" id="IPR013830">
    <property type="entry name" value="SGNH_hydro"/>
</dbReference>
<dbReference type="PANTHER" id="PTHR30383:SF2">
    <property type="entry name" value="CELLULOSE-BINDING PROTEIN"/>
    <property type="match status" value="1"/>
</dbReference>
<evidence type="ECO:0000313" key="3">
    <source>
        <dbReference type="EMBL" id="SFG48209.1"/>
    </source>
</evidence>
<proteinExistence type="predicted"/>
<gene>
    <name evidence="3" type="ORF">SAMN05421739_102659</name>
</gene>
<dbReference type="InterPro" id="IPR051532">
    <property type="entry name" value="Ester_Hydrolysis_Enzymes"/>
</dbReference>
<dbReference type="InterPro" id="IPR026444">
    <property type="entry name" value="Secre_tail"/>
</dbReference>
<dbReference type="InterPro" id="IPR013783">
    <property type="entry name" value="Ig-like_fold"/>
</dbReference>
<dbReference type="RefSeq" id="WP_092100098.1">
    <property type="nucleotide sequence ID" value="NZ_FOOT01000002.1"/>
</dbReference>
<keyword evidence="4" id="KW-1185">Reference proteome</keyword>
<dbReference type="SUPFAM" id="SSF52266">
    <property type="entry name" value="SGNH hydrolase"/>
    <property type="match status" value="1"/>
</dbReference>
<evidence type="ECO:0000313" key="4">
    <source>
        <dbReference type="Proteomes" id="UP000198724"/>
    </source>
</evidence>
<dbReference type="NCBIfam" id="TIGR04183">
    <property type="entry name" value="Por_Secre_tail"/>
    <property type="match status" value="1"/>
</dbReference>
<dbReference type="Pfam" id="PF13472">
    <property type="entry name" value="Lipase_GDSL_2"/>
    <property type="match status" value="1"/>
</dbReference>
<evidence type="ECO:0000256" key="1">
    <source>
        <dbReference type="SAM" id="Coils"/>
    </source>
</evidence>
<dbReference type="Gene3D" id="2.60.40.10">
    <property type="entry name" value="Immunoglobulins"/>
    <property type="match status" value="1"/>
</dbReference>
<name>A0A1I2S949_9BACT</name>
<reference evidence="4" key="1">
    <citation type="submission" date="2016-10" db="EMBL/GenBank/DDBJ databases">
        <authorList>
            <person name="Varghese N."/>
            <person name="Submissions S."/>
        </authorList>
    </citation>
    <scope>NUCLEOTIDE SEQUENCE [LARGE SCALE GENOMIC DNA]</scope>
    <source>
        <strain evidence="4">LP51</strain>
    </source>
</reference>
<dbReference type="Proteomes" id="UP000198724">
    <property type="component" value="Unassembled WGS sequence"/>
</dbReference>
<feature type="coiled-coil region" evidence="1">
    <location>
        <begin position="112"/>
        <end position="172"/>
    </location>
</feature>
<dbReference type="CDD" id="cd01833">
    <property type="entry name" value="XynB_like"/>
    <property type="match status" value="1"/>
</dbReference>
<dbReference type="STRING" id="1436961.SAMN05421739_102659"/>
<feature type="domain" description="SGNH hydrolase-type esterase" evidence="2">
    <location>
        <begin position="62"/>
        <end position="214"/>
    </location>
</feature>
<organism evidence="3 4">
    <name type="scientific">Pontibacter chinhatensis</name>
    <dbReference type="NCBI Taxonomy" id="1436961"/>
    <lineage>
        <taxon>Bacteria</taxon>
        <taxon>Pseudomonadati</taxon>
        <taxon>Bacteroidota</taxon>
        <taxon>Cytophagia</taxon>
        <taxon>Cytophagales</taxon>
        <taxon>Hymenobacteraceae</taxon>
        <taxon>Pontibacter</taxon>
    </lineage>
</organism>
<dbReference type="Gene3D" id="3.40.50.1110">
    <property type="entry name" value="SGNH hydrolase"/>
    <property type="match status" value="1"/>
</dbReference>